<dbReference type="InterPro" id="IPR007349">
    <property type="entry name" value="DUF418"/>
</dbReference>
<dbReference type="InterPro" id="IPR052529">
    <property type="entry name" value="Bact_Transport_Assoc"/>
</dbReference>
<accession>A0A3E1K615</accession>
<keyword evidence="1" id="KW-1133">Transmembrane helix</keyword>
<comment type="caution">
    <text evidence="3">The sequence shown here is derived from an EMBL/GenBank/DDBJ whole genome shotgun (WGS) entry which is preliminary data.</text>
</comment>
<feature type="transmembrane region" description="Helical" evidence="1">
    <location>
        <begin position="367"/>
        <end position="391"/>
    </location>
</feature>
<keyword evidence="1" id="KW-0812">Transmembrane</keyword>
<dbReference type="PANTHER" id="PTHR30590:SF2">
    <property type="entry name" value="INNER MEMBRANE PROTEIN"/>
    <property type="match status" value="1"/>
</dbReference>
<feature type="transmembrane region" description="Helical" evidence="1">
    <location>
        <begin position="119"/>
        <end position="150"/>
    </location>
</feature>
<keyword evidence="1" id="KW-0472">Membrane</keyword>
<name>A0A3E1K615_9GAMM</name>
<dbReference type="Proteomes" id="UP000260351">
    <property type="component" value="Unassembled WGS sequence"/>
</dbReference>
<dbReference type="PANTHER" id="PTHR30590">
    <property type="entry name" value="INNER MEMBRANE PROTEIN"/>
    <property type="match status" value="1"/>
</dbReference>
<feature type="transmembrane region" description="Helical" evidence="1">
    <location>
        <begin position="261"/>
        <end position="282"/>
    </location>
</feature>
<keyword evidence="4" id="KW-1185">Reference proteome</keyword>
<reference evidence="3 4" key="1">
    <citation type="submission" date="2018-08" db="EMBL/GenBank/DDBJ databases">
        <title>Wenzhouxiangella salilacus sp. nov., a novel bacterium isolated from a saline lake in Xinjiang Province, China.</title>
        <authorList>
            <person name="Han S."/>
        </authorList>
    </citation>
    <scope>NUCLEOTIDE SEQUENCE [LARGE SCALE GENOMIC DNA]</scope>
    <source>
        <strain evidence="3 4">XDB06</strain>
    </source>
</reference>
<protein>
    <submittedName>
        <fullName evidence="3">DUF418 domain-containing protein</fullName>
    </submittedName>
</protein>
<dbReference type="AlphaFoldDB" id="A0A3E1K615"/>
<evidence type="ECO:0000256" key="1">
    <source>
        <dbReference type="SAM" id="Phobius"/>
    </source>
</evidence>
<feature type="transmembrane region" description="Helical" evidence="1">
    <location>
        <begin position="157"/>
        <end position="179"/>
    </location>
</feature>
<gene>
    <name evidence="3" type="ORF">DZC52_12500</name>
</gene>
<feature type="transmembrane region" description="Helical" evidence="1">
    <location>
        <begin position="302"/>
        <end position="324"/>
    </location>
</feature>
<proteinExistence type="predicted"/>
<feature type="transmembrane region" description="Helical" evidence="1">
    <location>
        <begin position="36"/>
        <end position="55"/>
    </location>
</feature>
<sequence length="420" mass="46261">MCDEYHINLHRQGTMSNLAPIASAERHEALDALRGFALFGIFLANIRFFAGWEFLGAEQRNALAGRSHELLDFLHLAVIDGKFYTLFSLLFGLGFALQLQRLEGRGAAASRIYLRRTSILLGFGLIHLFVFWVGDILTPYALLGFALLAIRHWTDRTLLIVAGLALFAPIAGYALFWAFGVDQSLGLYNLAYAIMPPGAQDPLVDLRLTDWSERLQSSFALGVLRFGYLFDTWRWPKLFAIMLLGLWAGRRLMRGELLGNTRLLVGVLVVGGLSGVTAGPILAALDGIGFDRPHSLNGLYAVIAYTFAVIPLGLAYAAGFVLLWRSASNSLRLLAAPGRMALTNYLGQTLVGLTVFYGVGLDQAGQWSLQALIGFACAVYAVQVALSNLWLKFYQYGPMEWLWRALTYGTAPTLRRAIAS</sequence>
<feature type="domain" description="DUF418" evidence="2">
    <location>
        <begin position="261"/>
        <end position="409"/>
    </location>
</feature>
<evidence type="ECO:0000313" key="4">
    <source>
        <dbReference type="Proteomes" id="UP000260351"/>
    </source>
</evidence>
<feature type="transmembrane region" description="Helical" evidence="1">
    <location>
        <begin position="345"/>
        <end position="361"/>
    </location>
</feature>
<evidence type="ECO:0000313" key="3">
    <source>
        <dbReference type="EMBL" id="RFF29461.1"/>
    </source>
</evidence>
<feature type="transmembrane region" description="Helical" evidence="1">
    <location>
        <begin position="76"/>
        <end position="99"/>
    </location>
</feature>
<organism evidence="3 4">
    <name type="scientific">Wenzhouxiangella sediminis</name>
    <dbReference type="NCBI Taxonomy" id="1792836"/>
    <lineage>
        <taxon>Bacteria</taxon>
        <taxon>Pseudomonadati</taxon>
        <taxon>Pseudomonadota</taxon>
        <taxon>Gammaproteobacteria</taxon>
        <taxon>Chromatiales</taxon>
        <taxon>Wenzhouxiangellaceae</taxon>
        <taxon>Wenzhouxiangella</taxon>
    </lineage>
</organism>
<evidence type="ECO:0000259" key="2">
    <source>
        <dbReference type="Pfam" id="PF04235"/>
    </source>
</evidence>
<dbReference type="EMBL" id="QUZK01000046">
    <property type="protein sequence ID" value="RFF29461.1"/>
    <property type="molecule type" value="Genomic_DNA"/>
</dbReference>
<dbReference type="Pfam" id="PF04235">
    <property type="entry name" value="DUF418"/>
    <property type="match status" value="1"/>
</dbReference>